<gene>
    <name evidence="1" type="ORF">EV182_002643</name>
</gene>
<organism evidence="1 2">
    <name type="scientific">Spiromyces aspiralis</name>
    <dbReference type="NCBI Taxonomy" id="68401"/>
    <lineage>
        <taxon>Eukaryota</taxon>
        <taxon>Fungi</taxon>
        <taxon>Fungi incertae sedis</taxon>
        <taxon>Zoopagomycota</taxon>
        <taxon>Kickxellomycotina</taxon>
        <taxon>Kickxellomycetes</taxon>
        <taxon>Kickxellales</taxon>
        <taxon>Kickxellaceae</taxon>
        <taxon>Spiromyces</taxon>
    </lineage>
</organism>
<proteinExistence type="predicted"/>
<sequence>MKTAVFAVAAAIASATTVYAQDASNSGDSRDLFDKLTSNIVEEAQDAASNAKNGFSAVTSKGSEIFNDATSNGGEVIDSATSRISSKFDKSDSEGSANSRSHSSMSESDAARLT</sequence>
<comment type="caution">
    <text evidence="1">The sequence shown here is derived from an EMBL/GenBank/DDBJ whole genome shotgun (WGS) entry which is preliminary data.</text>
</comment>
<dbReference type="Proteomes" id="UP001145114">
    <property type="component" value="Unassembled WGS sequence"/>
</dbReference>
<dbReference type="EMBL" id="JAMZIH010000570">
    <property type="protein sequence ID" value="KAJ1679145.1"/>
    <property type="molecule type" value="Genomic_DNA"/>
</dbReference>
<evidence type="ECO:0000313" key="1">
    <source>
        <dbReference type="EMBL" id="KAJ1679145.1"/>
    </source>
</evidence>
<protein>
    <submittedName>
        <fullName evidence="1">Uncharacterized protein</fullName>
    </submittedName>
</protein>
<accession>A0ACC1HRF7</accession>
<feature type="non-terminal residue" evidence="1">
    <location>
        <position position="114"/>
    </location>
</feature>
<reference evidence="1" key="1">
    <citation type="submission" date="2022-06" db="EMBL/GenBank/DDBJ databases">
        <title>Phylogenomic reconstructions and comparative analyses of Kickxellomycotina fungi.</title>
        <authorList>
            <person name="Reynolds N.K."/>
            <person name="Stajich J.E."/>
            <person name="Barry K."/>
            <person name="Grigoriev I.V."/>
            <person name="Crous P."/>
            <person name="Smith M.E."/>
        </authorList>
    </citation>
    <scope>NUCLEOTIDE SEQUENCE</scope>
    <source>
        <strain evidence="1">RSA 2271</strain>
    </source>
</reference>
<name>A0ACC1HRF7_9FUNG</name>
<keyword evidence="2" id="KW-1185">Reference proteome</keyword>
<evidence type="ECO:0000313" key="2">
    <source>
        <dbReference type="Proteomes" id="UP001145114"/>
    </source>
</evidence>